<dbReference type="InterPro" id="IPR013549">
    <property type="entry name" value="DUF1731"/>
</dbReference>
<dbReference type="NCBIfam" id="TIGR01777">
    <property type="entry name" value="yfcH"/>
    <property type="match status" value="1"/>
</dbReference>
<gene>
    <name evidence="3" type="ORF">CTEN210_11478</name>
</gene>
<dbReference type="InterPro" id="IPR036291">
    <property type="entry name" value="NAD(P)-bd_dom_sf"/>
</dbReference>
<accession>A0AAD3CZB7</accession>
<feature type="domain" description="DUF1731" evidence="2">
    <location>
        <begin position="307"/>
        <end position="353"/>
    </location>
</feature>
<reference evidence="3 4" key="1">
    <citation type="journal article" date="2021" name="Sci. Rep.">
        <title>The genome of the diatom Chaetoceros tenuissimus carries an ancient integrated fragment of an extant virus.</title>
        <authorList>
            <person name="Hongo Y."/>
            <person name="Kimura K."/>
            <person name="Takaki Y."/>
            <person name="Yoshida Y."/>
            <person name="Baba S."/>
            <person name="Kobayashi G."/>
            <person name="Nagasaki K."/>
            <person name="Hano T."/>
            <person name="Tomaru Y."/>
        </authorList>
    </citation>
    <scope>NUCLEOTIDE SEQUENCE [LARGE SCALE GENOMIC DNA]</scope>
    <source>
        <strain evidence="3 4">NIES-3715</strain>
    </source>
</reference>
<evidence type="ECO:0000259" key="2">
    <source>
        <dbReference type="Pfam" id="PF08338"/>
    </source>
</evidence>
<dbReference type="SUPFAM" id="SSF51735">
    <property type="entry name" value="NAD(P)-binding Rossmann-fold domains"/>
    <property type="match status" value="1"/>
</dbReference>
<dbReference type="Pfam" id="PF01370">
    <property type="entry name" value="Epimerase"/>
    <property type="match status" value="1"/>
</dbReference>
<dbReference type="PANTHER" id="PTHR11092:SF0">
    <property type="entry name" value="EPIMERASE FAMILY PROTEIN SDR39U1"/>
    <property type="match status" value="1"/>
</dbReference>
<dbReference type="AlphaFoldDB" id="A0AAD3CZB7"/>
<comment type="caution">
    <text evidence="3">The sequence shown here is derived from an EMBL/GenBank/DDBJ whole genome shotgun (WGS) entry which is preliminary data.</text>
</comment>
<sequence length="359" mass="38521">MANNETSPYYTVAITGASGMLGNALIDELTKQGDKMINGKPVKIVKLNRDENVQDTLNLDELNDKSISTLNWNPKAKEGQDAINSQSLEKIDTVVHLAGENVGTGLLPFPLGMLGVHAWSQEKKDLIMNSRVGPTKVLGDAIANCSNPTNYVVASGVGVYGNDFMANESDDETNNGPDELADVSQTKGFLADISREWEAASKEAIKEGSTEGNRVVNLRIAPILSKKGGALQKLYPIFFMGGGGIVGSGKQYFSYISARDAARSIVHVMENKGLEGPVNLVAPTPVTNAQFTSAFGKVLGRPTIIPLPEFAVKLMFGEMGEEMLLGGVKCQPKKLLDSGFQFQHETIETALESAVNETI</sequence>
<proteinExistence type="predicted"/>
<evidence type="ECO:0000313" key="3">
    <source>
        <dbReference type="EMBL" id="GFH55002.1"/>
    </source>
</evidence>
<dbReference type="InterPro" id="IPR010099">
    <property type="entry name" value="SDR39U1"/>
</dbReference>
<evidence type="ECO:0008006" key="5">
    <source>
        <dbReference type="Google" id="ProtNLM"/>
    </source>
</evidence>
<evidence type="ECO:0000259" key="1">
    <source>
        <dbReference type="Pfam" id="PF01370"/>
    </source>
</evidence>
<dbReference type="PANTHER" id="PTHR11092">
    <property type="entry name" value="SUGAR NUCLEOTIDE EPIMERASE RELATED"/>
    <property type="match status" value="1"/>
</dbReference>
<dbReference type="Proteomes" id="UP001054902">
    <property type="component" value="Unassembled WGS sequence"/>
</dbReference>
<dbReference type="InterPro" id="IPR001509">
    <property type="entry name" value="Epimerase_deHydtase"/>
</dbReference>
<organism evidence="3 4">
    <name type="scientific">Chaetoceros tenuissimus</name>
    <dbReference type="NCBI Taxonomy" id="426638"/>
    <lineage>
        <taxon>Eukaryota</taxon>
        <taxon>Sar</taxon>
        <taxon>Stramenopiles</taxon>
        <taxon>Ochrophyta</taxon>
        <taxon>Bacillariophyta</taxon>
        <taxon>Coscinodiscophyceae</taxon>
        <taxon>Chaetocerotophycidae</taxon>
        <taxon>Chaetocerotales</taxon>
        <taxon>Chaetocerotaceae</taxon>
        <taxon>Chaetoceros</taxon>
    </lineage>
</organism>
<dbReference type="Gene3D" id="3.40.50.720">
    <property type="entry name" value="NAD(P)-binding Rossmann-like Domain"/>
    <property type="match status" value="1"/>
</dbReference>
<name>A0AAD3CZB7_9STRA</name>
<protein>
    <recommendedName>
        <fullName evidence="5">DUF1731 domain-containing protein</fullName>
    </recommendedName>
</protein>
<keyword evidence="4" id="KW-1185">Reference proteome</keyword>
<evidence type="ECO:0000313" key="4">
    <source>
        <dbReference type="Proteomes" id="UP001054902"/>
    </source>
</evidence>
<dbReference type="EMBL" id="BLLK01000047">
    <property type="protein sequence ID" value="GFH55002.1"/>
    <property type="molecule type" value="Genomic_DNA"/>
</dbReference>
<dbReference type="Pfam" id="PF08338">
    <property type="entry name" value="DUF1731"/>
    <property type="match status" value="1"/>
</dbReference>
<feature type="domain" description="NAD-dependent epimerase/dehydratase" evidence="1">
    <location>
        <begin position="12"/>
        <end position="271"/>
    </location>
</feature>